<organism evidence="3 4">
    <name type="scientific">Cellulomonas soli</name>
    <dbReference type="NCBI Taxonomy" id="931535"/>
    <lineage>
        <taxon>Bacteria</taxon>
        <taxon>Bacillati</taxon>
        <taxon>Actinomycetota</taxon>
        <taxon>Actinomycetes</taxon>
        <taxon>Micrococcales</taxon>
        <taxon>Cellulomonadaceae</taxon>
        <taxon>Cellulomonas</taxon>
    </lineage>
</organism>
<protein>
    <recommendedName>
        <fullName evidence="2">Inosine/uridine-preferring nucleoside hydrolase domain-containing protein</fullName>
    </recommendedName>
</protein>
<evidence type="ECO:0000313" key="4">
    <source>
        <dbReference type="Proteomes" id="UP000321798"/>
    </source>
</evidence>
<dbReference type="Proteomes" id="UP000321798">
    <property type="component" value="Unassembled WGS sequence"/>
</dbReference>
<evidence type="ECO:0000256" key="1">
    <source>
        <dbReference type="SAM" id="MobiDB-lite"/>
    </source>
</evidence>
<evidence type="ECO:0000313" key="3">
    <source>
        <dbReference type="EMBL" id="GEP67466.1"/>
    </source>
</evidence>
<reference evidence="3 4" key="1">
    <citation type="submission" date="2019-07" db="EMBL/GenBank/DDBJ databases">
        <title>Whole genome shotgun sequence of Cellulomonas soli NBRC 109434.</title>
        <authorList>
            <person name="Hosoyama A."/>
            <person name="Uohara A."/>
            <person name="Ohji S."/>
            <person name="Ichikawa N."/>
        </authorList>
    </citation>
    <scope>NUCLEOTIDE SEQUENCE [LARGE SCALE GENOMIC DNA]</scope>
    <source>
        <strain evidence="3 4">NBRC 109434</strain>
    </source>
</reference>
<sequence>MPSPERPPGGSPAARWAPGRPAWLPGPHHPSVRVIVDNDFAGDPDDLFQLAHHLLSPSVDLRAVISSHLAPGDGFDPGPHAAANGARRVRELADVMGVDLDDLLVVGTEDALVDERTPQPSPGVDVIVAEALREDTTAPLFVVCGGGLTEIASAYLVEPSIADRLTVVWIGGPEDPELADAPPGAPVLEYNLGIDVTAGRVLLASPVPLWQVPRDAYRQCLVSDAELRARVAPAGPLGAYLYREIVTLQDRLVEYLGGRRETYALGDQPLVLATALQSAFEPDASSSSWVRRRAPRLGPDGGFVADPDGREIRVLTRVDTRLMFEDMFLKLAEHAVWATREAGAAETDV</sequence>
<feature type="compositionally biased region" description="Low complexity" evidence="1">
    <location>
        <begin position="11"/>
        <end position="23"/>
    </location>
</feature>
<dbReference type="GO" id="GO:0016799">
    <property type="term" value="F:hydrolase activity, hydrolyzing N-glycosyl compounds"/>
    <property type="evidence" value="ECO:0007669"/>
    <property type="project" value="InterPro"/>
</dbReference>
<feature type="domain" description="Inosine/uridine-preferring nucleoside hydrolase" evidence="2">
    <location>
        <begin position="34"/>
        <end position="278"/>
    </location>
</feature>
<dbReference type="InterPro" id="IPR001910">
    <property type="entry name" value="Inosine/uridine_hydrolase_dom"/>
</dbReference>
<dbReference type="InterPro" id="IPR036452">
    <property type="entry name" value="Ribo_hydro-like"/>
</dbReference>
<dbReference type="Gene3D" id="3.90.245.10">
    <property type="entry name" value="Ribonucleoside hydrolase-like"/>
    <property type="match status" value="1"/>
</dbReference>
<proteinExistence type="predicted"/>
<feature type="compositionally biased region" description="Pro residues" evidence="1">
    <location>
        <begin position="1"/>
        <end position="10"/>
    </location>
</feature>
<dbReference type="EMBL" id="BKAL01000001">
    <property type="protein sequence ID" value="GEP67466.1"/>
    <property type="molecule type" value="Genomic_DNA"/>
</dbReference>
<dbReference type="AlphaFoldDB" id="A0A512P8D5"/>
<dbReference type="SUPFAM" id="SSF53590">
    <property type="entry name" value="Nucleoside hydrolase"/>
    <property type="match status" value="1"/>
</dbReference>
<dbReference type="Pfam" id="PF01156">
    <property type="entry name" value="IU_nuc_hydro"/>
    <property type="match status" value="1"/>
</dbReference>
<name>A0A512P8D5_9CELL</name>
<gene>
    <name evidence="3" type="ORF">CSO01_01810</name>
</gene>
<evidence type="ECO:0000259" key="2">
    <source>
        <dbReference type="Pfam" id="PF01156"/>
    </source>
</evidence>
<feature type="region of interest" description="Disordered" evidence="1">
    <location>
        <begin position="1"/>
        <end position="23"/>
    </location>
</feature>
<accession>A0A512P8D5</accession>
<comment type="caution">
    <text evidence="3">The sequence shown here is derived from an EMBL/GenBank/DDBJ whole genome shotgun (WGS) entry which is preliminary data.</text>
</comment>
<keyword evidence="4" id="KW-1185">Reference proteome</keyword>